<dbReference type="PaxDb" id="4113-PGSC0003DMT400015177"/>
<dbReference type="AlphaFoldDB" id="M1A5K7"/>
<name>M1A5K7_SOLTU</name>
<evidence type="ECO:0000313" key="2">
    <source>
        <dbReference type="Proteomes" id="UP000011115"/>
    </source>
</evidence>
<reference evidence="2" key="1">
    <citation type="journal article" date="2011" name="Nature">
        <title>Genome sequence and analysis of the tuber crop potato.</title>
        <authorList>
            <consortium name="The Potato Genome Sequencing Consortium"/>
        </authorList>
    </citation>
    <scope>NUCLEOTIDE SEQUENCE [LARGE SCALE GENOMIC DNA]</scope>
    <source>
        <strain evidence="2">cv. DM1-3 516 R44</strain>
    </source>
</reference>
<dbReference type="Proteomes" id="UP000011115">
    <property type="component" value="Unassembled WGS sequence"/>
</dbReference>
<evidence type="ECO:0000313" key="1">
    <source>
        <dbReference type="EnsemblPlants" id="PGSC0003DMT400015177"/>
    </source>
</evidence>
<keyword evidence="2" id="KW-1185">Reference proteome</keyword>
<dbReference type="Gramene" id="PGSC0003DMT400015177">
    <property type="protein sequence ID" value="PGSC0003DMT400015177"/>
    <property type="gene ID" value="PGSC0003DMG402005927"/>
</dbReference>
<dbReference type="EnsemblPlants" id="PGSC0003DMT400015177">
    <property type="protein sequence ID" value="PGSC0003DMT400015177"/>
    <property type="gene ID" value="PGSC0003DMG402005927"/>
</dbReference>
<reference evidence="1" key="2">
    <citation type="submission" date="2015-06" db="UniProtKB">
        <authorList>
            <consortium name="EnsemblPlants"/>
        </authorList>
    </citation>
    <scope>IDENTIFICATION</scope>
    <source>
        <strain evidence="1">DM1-3 516 R44</strain>
    </source>
</reference>
<accession>M1A5K7</accession>
<protein>
    <submittedName>
        <fullName evidence="1">Uncharacterized protein</fullName>
    </submittedName>
</protein>
<organism evidence="1 2">
    <name type="scientific">Solanum tuberosum</name>
    <name type="common">Potato</name>
    <dbReference type="NCBI Taxonomy" id="4113"/>
    <lineage>
        <taxon>Eukaryota</taxon>
        <taxon>Viridiplantae</taxon>
        <taxon>Streptophyta</taxon>
        <taxon>Embryophyta</taxon>
        <taxon>Tracheophyta</taxon>
        <taxon>Spermatophyta</taxon>
        <taxon>Magnoliopsida</taxon>
        <taxon>eudicotyledons</taxon>
        <taxon>Gunneridae</taxon>
        <taxon>Pentapetalae</taxon>
        <taxon>asterids</taxon>
        <taxon>lamiids</taxon>
        <taxon>Solanales</taxon>
        <taxon>Solanaceae</taxon>
        <taxon>Solanoideae</taxon>
        <taxon>Solaneae</taxon>
        <taxon>Solanum</taxon>
    </lineage>
</organism>
<sequence length="62" mass="6993">MTYLDLMVFSDFHTVEEKVVEALQMKVMASLVAEVKKVMVICLVEKAMLMVQVVVVGMMVAR</sequence>
<dbReference type="HOGENOM" id="CLU_2908566_0_0_1"/>
<dbReference type="InParanoid" id="M1A5K7"/>
<proteinExistence type="predicted"/>